<dbReference type="GO" id="GO:0005634">
    <property type="term" value="C:nucleus"/>
    <property type="evidence" value="ECO:0007669"/>
    <property type="project" value="TreeGrafter"/>
</dbReference>
<evidence type="ECO:0000313" key="4">
    <source>
        <dbReference type="Proteomes" id="UP001149165"/>
    </source>
</evidence>
<comment type="caution">
    <text evidence="3">The sequence shown here is derived from an EMBL/GenBank/DDBJ whole genome shotgun (WGS) entry which is preliminary data.</text>
</comment>
<reference evidence="3" key="2">
    <citation type="journal article" date="2023" name="IMA Fungus">
        <title>Comparative genomic study of the Penicillium genus elucidates a diverse pangenome and 15 lateral gene transfer events.</title>
        <authorList>
            <person name="Petersen C."/>
            <person name="Sorensen T."/>
            <person name="Nielsen M.R."/>
            <person name="Sondergaard T.E."/>
            <person name="Sorensen J.L."/>
            <person name="Fitzpatrick D.A."/>
            <person name="Frisvad J.C."/>
            <person name="Nielsen K.L."/>
        </authorList>
    </citation>
    <scope>NUCLEOTIDE SEQUENCE</scope>
    <source>
        <strain evidence="3">IBT 30069</strain>
    </source>
</reference>
<dbReference type="GO" id="GO:0016787">
    <property type="term" value="F:hydrolase activity"/>
    <property type="evidence" value="ECO:0007669"/>
    <property type="project" value="UniProtKB-KW"/>
</dbReference>
<protein>
    <recommendedName>
        <fullName evidence="2">Serine hydrolase domain-containing protein</fullName>
    </recommendedName>
</protein>
<keyword evidence="1" id="KW-0378">Hydrolase</keyword>
<dbReference type="GO" id="GO:0072330">
    <property type="term" value="P:monocarboxylic acid biosynthetic process"/>
    <property type="evidence" value="ECO:0007669"/>
    <property type="project" value="UniProtKB-ARBA"/>
</dbReference>
<sequence length="219" mass="23727">MHFLCLHGVGTNARILELQTVALRYGLGPGHTYDFVEGAVEHPMEPHISNLVSPGDTFHAYFEPASGHSMLRALQDLENLIEEADPPYDAVLGFSHGSTLVATMLLKPNRVYLPFKLAVFFSAGMAADHEALKDDHVKILHPKPGQKITIPTAHVYAANDEVSPGQGKLLEELCDSRSTYVSFHQLGHQIPGTGDKKDLAAALGAVRRAIEEAEEGISG</sequence>
<dbReference type="InterPro" id="IPR005645">
    <property type="entry name" value="FSH-like_dom"/>
</dbReference>
<evidence type="ECO:0000256" key="1">
    <source>
        <dbReference type="ARBA" id="ARBA00022801"/>
    </source>
</evidence>
<feature type="domain" description="Serine hydrolase" evidence="2">
    <location>
        <begin position="2"/>
        <end position="195"/>
    </location>
</feature>
<keyword evidence="4" id="KW-1185">Reference proteome</keyword>
<dbReference type="Proteomes" id="UP001149165">
    <property type="component" value="Unassembled WGS sequence"/>
</dbReference>
<gene>
    <name evidence="3" type="ORF">N7456_002293</name>
</gene>
<dbReference type="OrthoDB" id="414698at2759"/>
<dbReference type="Gene3D" id="3.40.50.1820">
    <property type="entry name" value="alpha/beta hydrolase"/>
    <property type="match status" value="1"/>
</dbReference>
<dbReference type="SUPFAM" id="SSF53474">
    <property type="entry name" value="alpha/beta-Hydrolases"/>
    <property type="match status" value="1"/>
</dbReference>
<name>A0A9W9KNV6_9EURO</name>
<evidence type="ECO:0000313" key="3">
    <source>
        <dbReference type="EMBL" id="KAJ5113759.1"/>
    </source>
</evidence>
<dbReference type="PANTHER" id="PTHR48070">
    <property type="entry name" value="ESTERASE OVCA2"/>
    <property type="match status" value="1"/>
</dbReference>
<organism evidence="3 4">
    <name type="scientific">Penicillium angulare</name>
    <dbReference type="NCBI Taxonomy" id="116970"/>
    <lineage>
        <taxon>Eukaryota</taxon>
        <taxon>Fungi</taxon>
        <taxon>Dikarya</taxon>
        <taxon>Ascomycota</taxon>
        <taxon>Pezizomycotina</taxon>
        <taxon>Eurotiomycetes</taxon>
        <taxon>Eurotiomycetidae</taxon>
        <taxon>Eurotiales</taxon>
        <taxon>Aspergillaceae</taxon>
        <taxon>Penicillium</taxon>
    </lineage>
</organism>
<accession>A0A9W9KNV6</accession>
<dbReference type="AlphaFoldDB" id="A0A9W9KNV6"/>
<dbReference type="EMBL" id="JAPQKH010000002">
    <property type="protein sequence ID" value="KAJ5113759.1"/>
    <property type="molecule type" value="Genomic_DNA"/>
</dbReference>
<dbReference type="InterPro" id="IPR050593">
    <property type="entry name" value="LovG"/>
</dbReference>
<dbReference type="PANTHER" id="PTHR48070:SF7">
    <property type="entry name" value="SERINE HYDROLASE FSH DOMAIN-CONTAINING PROTEIN-RELATED"/>
    <property type="match status" value="1"/>
</dbReference>
<dbReference type="InterPro" id="IPR029058">
    <property type="entry name" value="AB_hydrolase_fold"/>
</dbReference>
<dbReference type="GO" id="GO:0019748">
    <property type="term" value="P:secondary metabolic process"/>
    <property type="evidence" value="ECO:0007669"/>
    <property type="project" value="TreeGrafter"/>
</dbReference>
<dbReference type="GO" id="GO:0005737">
    <property type="term" value="C:cytoplasm"/>
    <property type="evidence" value="ECO:0007669"/>
    <property type="project" value="TreeGrafter"/>
</dbReference>
<evidence type="ECO:0000259" key="2">
    <source>
        <dbReference type="Pfam" id="PF03959"/>
    </source>
</evidence>
<reference evidence="3" key="1">
    <citation type="submission" date="2022-11" db="EMBL/GenBank/DDBJ databases">
        <authorList>
            <person name="Petersen C."/>
        </authorList>
    </citation>
    <scope>NUCLEOTIDE SEQUENCE</scope>
    <source>
        <strain evidence="3">IBT 30069</strain>
    </source>
</reference>
<dbReference type="Pfam" id="PF03959">
    <property type="entry name" value="FSH1"/>
    <property type="match status" value="1"/>
</dbReference>
<proteinExistence type="predicted"/>
<dbReference type="GO" id="GO:0017000">
    <property type="term" value="P:antibiotic biosynthetic process"/>
    <property type="evidence" value="ECO:0007669"/>
    <property type="project" value="UniProtKB-ARBA"/>
</dbReference>